<dbReference type="GO" id="GO:0005509">
    <property type="term" value="F:calcium ion binding"/>
    <property type="evidence" value="ECO:0007669"/>
    <property type="project" value="InterPro"/>
</dbReference>
<dbReference type="SUPFAM" id="SSF47473">
    <property type="entry name" value="EF-hand"/>
    <property type="match status" value="1"/>
</dbReference>
<accession>A0A7S2L9Q2</accession>
<dbReference type="AlphaFoldDB" id="A0A7S2L9Q2"/>
<dbReference type="EMBL" id="HBGY01025749">
    <property type="protein sequence ID" value="CAD9598605.1"/>
    <property type="molecule type" value="Transcribed_RNA"/>
</dbReference>
<dbReference type="InterPro" id="IPR002048">
    <property type="entry name" value="EF_hand_dom"/>
</dbReference>
<protein>
    <recommendedName>
        <fullName evidence="1">EF-hand domain-containing protein</fullName>
    </recommendedName>
</protein>
<name>A0A7S2L9Q2_9STRA</name>
<organism evidence="2">
    <name type="scientific">Leptocylindrus danicus</name>
    <dbReference type="NCBI Taxonomy" id="163516"/>
    <lineage>
        <taxon>Eukaryota</taxon>
        <taxon>Sar</taxon>
        <taxon>Stramenopiles</taxon>
        <taxon>Ochrophyta</taxon>
        <taxon>Bacillariophyta</taxon>
        <taxon>Coscinodiscophyceae</taxon>
        <taxon>Chaetocerotophycidae</taxon>
        <taxon>Leptocylindrales</taxon>
        <taxon>Leptocylindraceae</taxon>
        <taxon>Leptocylindrus</taxon>
    </lineage>
</organism>
<sequence length="130" mass="14287">MINCRRIIVVCSCCTKSWVDMVEPRSQQLSSQPLNMAAAAAAGVSPTEVDRLMELFECLDSSRTGKVDAQRLAMIMRRSNSGIVSDDEVEFMEAWIKNVVSSPVDVIGFCRIYALAPKEIQLALGDACIL</sequence>
<feature type="domain" description="EF-hand" evidence="1">
    <location>
        <begin position="47"/>
        <end position="82"/>
    </location>
</feature>
<evidence type="ECO:0000313" key="2">
    <source>
        <dbReference type="EMBL" id="CAD9598605.1"/>
    </source>
</evidence>
<gene>
    <name evidence="2" type="ORF">LDAN0321_LOCUS15887</name>
</gene>
<proteinExistence type="predicted"/>
<dbReference type="Gene3D" id="1.10.238.10">
    <property type="entry name" value="EF-hand"/>
    <property type="match status" value="1"/>
</dbReference>
<reference evidence="2" key="1">
    <citation type="submission" date="2021-01" db="EMBL/GenBank/DDBJ databases">
        <authorList>
            <person name="Corre E."/>
            <person name="Pelletier E."/>
            <person name="Niang G."/>
            <person name="Scheremetjew M."/>
            <person name="Finn R."/>
            <person name="Kale V."/>
            <person name="Holt S."/>
            <person name="Cochrane G."/>
            <person name="Meng A."/>
            <person name="Brown T."/>
            <person name="Cohen L."/>
        </authorList>
    </citation>
    <scope>NUCLEOTIDE SEQUENCE</scope>
    <source>
        <strain evidence="2">B650</strain>
    </source>
</reference>
<evidence type="ECO:0000259" key="1">
    <source>
        <dbReference type="PROSITE" id="PS50222"/>
    </source>
</evidence>
<dbReference type="PROSITE" id="PS50222">
    <property type="entry name" value="EF_HAND_2"/>
    <property type="match status" value="1"/>
</dbReference>
<dbReference type="InterPro" id="IPR011992">
    <property type="entry name" value="EF-hand-dom_pair"/>
</dbReference>